<keyword evidence="4" id="KW-0460">Magnesium</keyword>
<dbReference type="Gene3D" id="1.10.150.240">
    <property type="entry name" value="Putative phosphatase, domain 2"/>
    <property type="match status" value="1"/>
</dbReference>
<comment type="cofactor">
    <cofactor evidence="1">
        <name>Mg(2+)</name>
        <dbReference type="ChEBI" id="CHEBI:18420"/>
    </cofactor>
</comment>
<dbReference type="InterPro" id="IPR023214">
    <property type="entry name" value="HAD_sf"/>
</dbReference>
<dbReference type="InterPro" id="IPR036412">
    <property type="entry name" value="HAD-like_sf"/>
</dbReference>
<dbReference type="InterPro" id="IPR006439">
    <property type="entry name" value="HAD-SF_hydro_IA"/>
</dbReference>
<dbReference type="InterPro" id="IPR051600">
    <property type="entry name" value="Beta-PGM-like"/>
</dbReference>
<organism evidence="5 6">
    <name type="scientific">Glutamicibacter arilaitensis</name>
    <dbReference type="NCBI Taxonomy" id="256701"/>
    <lineage>
        <taxon>Bacteria</taxon>
        <taxon>Bacillati</taxon>
        <taxon>Actinomycetota</taxon>
        <taxon>Actinomycetes</taxon>
        <taxon>Micrococcales</taxon>
        <taxon>Micrococcaceae</taxon>
        <taxon>Glutamicibacter</taxon>
    </lineage>
</organism>
<dbReference type="InterPro" id="IPR023198">
    <property type="entry name" value="PGP-like_dom2"/>
</dbReference>
<evidence type="ECO:0000313" key="5">
    <source>
        <dbReference type="EMBL" id="PMQ21704.1"/>
    </source>
</evidence>
<evidence type="ECO:0000256" key="1">
    <source>
        <dbReference type="ARBA" id="ARBA00001946"/>
    </source>
</evidence>
<evidence type="ECO:0000256" key="3">
    <source>
        <dbReference type="ARBA" id="ARBA00022723"/>
    </source>
</evidence>
<dbReference type="NCBIfam" id="TIGR01509">
    <property type="entry name" value="HAD-SF-IA-v3"/>
    <property type="match status" value="1"/>
</dbReference>
<dbReference type="AlphaFoldDB" id="A0A2N7S6E7"/>
<name>A0A2N7S6E7_9MICC</name>
<gene>
    <name evidence="5" type="ORF">CIK84_09305</name>
</gene>
<dbReference type="PANTHER" id="PTHR46193:SF10">
    <property type="entry name" value="6-PHOSPHOGLUCONATE PHOSPHATASE"/>
    <property type="match status" value="1"/>
</dbReference>
<evidence type="ECO:0000313" key="6">
    <source>
        <dbReference type="Proteomes" id="UP000235739"/>
    </source>
</evidence>
<dbReference type="SFLD" id="SFLDG01129">
    <property type="entry name" value="C1.5:_HAD__Beta-PGM__Phosphata"/>
    <property type="match status" value="1"/>
</dbReference>
<dbReference type="Proteomes" id="UP000235739">
    <property type="component" value="Unassembled WGS sequence"/>
</dbReference>
<protein>
    <submittedName>
        <fullName evidence="5">HAD family phosphatase</fullName>
    </submittedName>
</protein>
<evidence type="ECO:0000256" key="4">
    <source>
        <dbReference type="ARBA" id="ARBA00022842"/>
    </source>
</evidence>
<dbReference type="Gene3D" id="3.40.50.1000">
    <property type="entry name" value="HAD superfamily/HAD-like"/>
    <property type="match status" value="1"/>
</dbReference>
<reference evidence="5 6" key="1">
    <citation type="journal article" date="2017" name="Elife">
        <title>Extensive horizontal gene transfer in cheese-associated bacteria.</title>
        <authorList>
            <person name="Bonham K.S."/>
            <person name="Wolfe B.E."/>
            <person name="Dutton R.J."/>
        </authorList>
    </citation>
    <scope>NUCLEOTIDE SEQUENCE [LARGE SCALE GENOMIC DNA]</scope>
    <source>
        <strain evidence="5 6">JB182</strain>
    </source>
</reference>
<evidence type="ECO:0000256" key="2">
    <source>
        <dbReference type="ARBA" id="ARBA00006171"/>
    </source>
</evidence>
<comment type="caution">
    <text evidence="5">The sequence shown here is derived from an EMBL/GenBank/DDBJ whole genome shotgun (WGS) entry which is preliminary data.</text>
</comment>
<dbReference type="EMBL" id="PNQX01000001">
    <property type="protein sequence ID" value="PMQ21704.1"/>
    <property type="molecule type" value="Genomic_DNA"/>
</dbReference>
<comment type="similarity">
    <text evidence="2">Belongs to the HAD-like hydrolase superfamily. CbbY/CbbZ/Gph/YieH family.</text>
</comment>
<accession>A0A2N7S6E7</accession>
<proteinExistence type="inferred from homology"/>
<sequence>MIPQEGSNLPRPKFSAVLFDCDGVLVDSESITNAVLREMLIELGWDISQEECISIFIGKALKDQWEPILAHTGVRIDEQWITGFRQRRDVALRENLQAVPGALEAVKQISAAYCEKIACATGADRAKVEMQLSITRMAPFFGNRVYSGMEYAQSKPAPDVYLAAASGLHIDPSQAAVVEDTVTGVTAGVAAGATVFGYCPGGPISSTEEKLLAAGAAEVFTNMDQLPGLLTQK</sequence>
<dbReference type="GO" id="GO:0046872">
    <property type="term" value="F:metal ion binding"/>
    <property type="evidence" value="ECO:0007669"/>
    <property type="project" value="UniProtKB-KW"/>
</dbReference>
<dbReference type="SFLD" id="SFLDS00003">
    <property type="entry name" value="Haloacid_Dehalogenase"/>
    <property type="match status" value="1"/>
</dbReference>
<keyword evidence="3" id="KW-0479">Metal-binding</keyword>
<dbReference type="SUPFAM" id="SSF56784">
    <property type="entry name" value="HAD-like"/>
    <property type="match status" value="1"/>
</dbReference>
<dbReference type="PANTHER" id="PTHR46193">
    <property type="entry name" value="6-PHOSPHOGLUCONATE PHOSPHATASE"/>
    <property type="match status" value="1"/>
</dbReference>
<dbReference type="OMA" id="FEACADI"/>
<dbReference type="GO" id="GO:0003824">
    <property type="term" value="F:catalytic activity"/>
    <property type="evidence" value="ECO:0007669"/>
    <property type="project" value="UniProtKB-ARBA"/>
</dbReference>
<dbReference type="Pfam" id="PF00702">
    <property type="entry name" value="Hydrolase"/>
    <property type="match status" value="1"/>
</dbReference>